<evidence type="ECO:0000256" key="14">
    <source>
        <dbReference type="SAM" id="MobiDB-lite"/>
    </source>
</evidence>
<dbReference type="Pfam" id="PF01426">
    <property type="entry name" value="BAH"/>
    <property type="match status" value="1"/>
</dbReference>
<dbReference type="GO" id="GO:0005524">
    <property type="term" value="F:ATP binding"/>
    <property type="evidence" value="ECO:0007669"/>
    <property type="project" value="UniProtKB-KW"/>
</dbReference>
<dbReference type="GO" id="GO:0033314">
    <property type="term" value="P:mitotic DNA replication checkpoint signaling"/>
    <property type="evidence" value="ECO:0007669"/>
    <property type="project" value="TreeGrafter"/>
</dbReference>
<feature type="compositionally biased region" description="Basic residues" evidence="14">
    <location>
        <begin position="205"/>
        <end position="222"/>
    </location>
</feature>
<reference evidence="17" key="1">
    <citation type="submission" date="2013-10" db="EMBL/GenBank/DDBJ databases">
        <authorList>
            <person name="Schartl M."/>
            <person name="Warren W."/>
        </authorList>
    </citation>
    <scope>NUCLEOTIDE SEQUENCE [LARGE SCALE GENOMIC DNA]</scope>
    <source>
        <strain evidence="17">female</strain>
    </source>
</reference>
<dbReference type="PANTHER" id="PTHR10763:SF23">
    <property type="entry name" value="ORIGIN RECOGNITION COMPLEX SUBUNIT 1"/>
    <property type="match status" value="1"/>
</dbReference>
<dbReference type="EMBL" id="AYCK01013006">
    <property type="status" value="NOT_ANNOTATED_CDS"/>
    <property type="molecule type" value="Genomic_DNA"/>
</dbReference>
<evidence type="ECO:0000256" key="5">
    <source>
        <dbReference type="ARBA" id="ARBA00022705"/>
    </source>
</evidence>
<feature type="region of interest" description="Disordered" evidence="14">
    <location>
        <begin position="174"/>
        <end position="231"/>
    </location>
</feature>
<dbReference type="GO" id="GO:0046872">
    <property type="term" value="F:metal ion binding"/>
    <property type="evidence" value="ECO:0007669"/>
    <property type="project" value="UniProtKB-KW"/>
</dbReference>
<evidence type="ECO:0000256" key="12">
    <source>
        <dbReference type="ARBA" id="ARBA00046605"/>
    </source>
</evidence>
<evidence type="ECO:0000256" key="13">
    <source>
        <dbReference type="RuleBase" id="RU365058"/>
    </source>
</evidence>
<feature type="domain" description="BAH" evidence="15">
    <location>
        <begin position="46"/>
        <end position="169"/>
    </location>
</feature>
<dbReference type="InterPro" id="IPR003959">
    <property type="entry name" value="ATPase_AAA_core"/>
</dbReference>
<dbReference type="InterPro" id="IPR050311">
    <property type="entry name" value="ORC1/CDC6"/>
</dbReference>
<comment type="similarity">
    <text evidence="2 13">Belongs to the ORC1 family.</text>
</comment>
<dbReference type="GO" id="GO:0005664">
    <property type="term" value="C:nuclear origin of replication recognition complex"/>
    <property type="evidence" value="ECO:0007669"/>
    <property type="project" value="TreeGrafter"/>
</dbReference>
<dbReference type="FunFam" id="2.30.30.490:FF:000010">
    <property type="entry name" value="Origin recognition complex subunit 1"/>
    <property type="match status" value="1"/>
</dbReference>
<dbReference type="InterPro" id="IPR003593">
    <property type="entry name" value="AAA+_ATPase"/>
</dbReference>
<evidence type="ECO:0000256" key="10">
    <source>
        <dbReference type="ARBA" id="ARBA00023125"/>
    </source>
</evidence>
<dbReference type="GO" id="GO:0003682">
    <property type="term" value="F:chromatin binding"/>
    <property type="evidence" value="ECO:0007669"/>
    <property type="project" value="InterPro"/>
</dbReference>
<dbReference type="Ensembl" id="ENSPFOT00000024834.1">
    <property type="protein sequence ID" value="ENSPFOP00000029015.1"/>
    <property type="gene ID" value="ENSPFOG00000004453.2"/>
</dbReference>
<dbReference type="SMART" id="SM00382">
    <property type="entry name" value="AAA"/>
    <property type="match status" value="1"/>
</dbReference>
<dbReference type="PROSITE" id="PS51038">
    <property type="entry name" value="BAH"/>
    <property type="match status" value="1"/>
</dbReference>
<dbReference type="GO" id="GO:0016887">
    <property type="term" value="F:ATP hydrolysis activity"/>
    <property type="evidence" value="ECO:0007669"/>
    <property type="project" value="InterPro"/>
</dbReference>
<feature type="region of interest" description="Disordered" evidence="14">
    <location>
        <begin position="253"/>
        <end position="300"/>
    </location>
</feature>
<comment type="subcellular location">
    <subcellularLocation>
        <location evidence="1 13">Nucleus</location>
    </subcellularLocation>
</comment>
<keyword evidence="7 13" id="KW-0547">Nucleotide-binding</keyword>
<dbReference type="FunFam" id="3.40.50.300:FF:000199">
    <property type="entry name" value="Origin recognition complex subunit 1"/>
    <property type="match status" value="1"/>
</dbReference>
<accession>A0A096MC74</accession>
<dbReference type="PANTHER" id="PTHR10763">
    <property type="entry name" value="CELL DIVISION CONTROL PROTEIN 6-RELATED"/>
    <property type="match status" value="1"/>
</dbReference>
<evidence type="ECO:0000256" key="2">
    <source>
        <dbReference type="ARBA" id="ARBA00008398"/>
    </source>
</evidence>
<proteinExistence type="inferred from homology"/>
<dbReference type="AlphaFoldDB" id="A0A096MC74"/>
<dbReference type="InterPro" id="IPR041083">
    <property type="entry name" value="AAA_lid_10"/>
</dbReference>
<dbReference type="GO" id="GO:0006270">
    <property type="term" value="P:DNA replication initiation"/>
    <property type="evidence" value="ECO:0007669"/>
    <property type="project" value="TreeGrafter"/>
</dbReference>
<evidence type="ECO:0000313" key="16">
    <source>
        <dbReference type="Ensembl" id="ENSPFOP00000029015.1"/>
    </source>
</evidence>
<evidence type="ECO:0000256" key="7">
    <source>
        <dbReference type="ARBA" id="ARBA00022741"/>
    </source>
</evidence>
<comment type="subunit">
    <text evidence="12">Component of ORC, a complex composed of at least 6 subunits: ORC1, ORC2, ORC3, ORC4, ORC5 and ORC6. ORC is regulated in a cell-cycle dependent manner. It is sequentially assembled at the exit from anaphase of mitosis and disassembled as cells enter S phase. Interacts with CDC6 and KAT7/HBO1. Interacts with LRWD1 predominantly during the G1 phase and with less affinity during mitosis, when phosphorylated.</text>
</comment>
<comment type="function">
    <text evidence="13">Component of the origin recognition complex (ORC) that binds origins of replication. DNA-binding is ATP-dependent, however specific DNA sequences that define origins of replication have not been identified so far. ORC is required to assemble the pre-replication complex necessary to initiate DNA replication.</text>
</comment>
<dbReference type="Gene3D" id="1.10.8.60">
    <property type="match status" value="1"/>
</dbReference>
<evidence type="ECO:0000256" key="1">
    <source>
        <dbReference type="ARBA" id="ARBA00004123"/>
    </source>
</evidence>
<feature type="region of interest" description="Disordered" evidence="14">
    <location>
        <begin position="413"/>
        <end position="501"/>
    </location>
</feature>
<name>A0A096MC74_POEFO</name>
<organism evidence="16 17">
    <name type="scientific">Poecilia formosa</name>
    <name type="common">Amazon molly</name>
    <name type="synonym">Limia formosa</name>
    <dbReference type="NCBI Taxonomy" id="48698"/>
    <lineage>
        <taxon>Eukaryota</taxon>
        <taxon>Metazoa</taxon>
        <taxon>Chordata</taxon>
        <taxon>Craniata</taxon>
        <taxon>Vertebrata</taxon>
        <taxon>Euteleostomi</taxon>
        <taxon>Actinopterygii</taxon>
        <taxon>Neopterygii</taxon>
        <taxon>Teleostei</taxon>
        <taxon>Neoteleostei</taxon>
        <taxon>Acanthomorphata</taxon>
        <taxon>Ovalentaria</taxon>
        <taxon>Atherinomorphae</taxon>
        <taxon>Cyprinodontiformes</taxon>
        <taxon>Poeciliidae</taxon>
        <taxon>Poeciliinae</taxon>
        <taxon>Poecilia</taxon>
    </lineage>
</organism>
<keyword evidence="10 13" id="KW-0238">DNA-binding</keyword>
<keyword evidence="11 13" id="KW-0539">Nucleus</keyword>
<dbReference type="FunFam" id="1.10.8.60:FF:000062">
    <property type="entry name" value="Origin recognition complex subunit 1"/>
    <property type="match status" value="1"/>
</dbReference>
<dbReference type="GO" id="GO:0003688">
    <property type="term" value="F:DNA replication origin binding"/>
    <property type="evidence" value="ECO:0007669"/>
    <property type="project" value="TreeGrafter"/>
</dbReference>
<evidence type="ECO:0000256" key="6">
    <source>
        <dbReference type="ARBA" id="ARBA00022723"/>
    </source>
</evidence>
<feature type="compositionally biased region" description="Acidic residues" evidence="14">
    <location>
        <begin position="434"/>
        <end position="449"/>
    </location>
</feature>
<keyword evidence="6" id="KW-0479">Metal-binding</keyword>
<evidence type="ECO:0000256" key="3">
    <source>
        <dbReference type="ARBA" id="ARBA00019081"/>
    </source>
</evidence>
<dbReference type="Gene3D" id="3.40.50.300">
    <property type="entry name" value="P-loop containing nucleotide triphosphate hydrolases"/>
    <property type="match status" value="1"/>
</dbReference>
<comment type="subunit">
    <text evidence="13">ORC is composed of six subunits.</text>
</comment>
<dbReference type="Gene3D" id="2.30.30.490">
    <property type="match status" value="1"/>
</dbReference>
<reference evidence="16" key="3">
    <citation type="submission" date="2025-09" db="UniProtKB">
        <authorList>
            <consortium name="Ensembl"/>
        </authorList>
    </citation>
    <scope>IDENTIFICATION</scope>
</reference>
<reference evidence="16" key="2">
    <citation type="submission" date="2025-08" db="UniProtKB">
        <authorList>
            <consortium name="Ensembl"/>
        </authorList>
    </citation>
    <scope>IDENTIFICATION</scope>
</reference>
<feature type="region of interest" description="Disordered" evidence="14">
    <location>
        <begin position="350"/>
        <end position="397"/>
    </location>
</feature>
<evidence type="ECO:0000256" key="8">
    <source>
        <dbReference type="ARBA" id="ARBA00022840"/>
    </source>
</evidence>
<dbReference type="SMART" id="SM01074">
    <property type="entry name" value="Cdc6_C"/>
    <property type="match status" value="1"/>
</dbReference>
<dbReference type="InterPro" id="IPR001025">
    <property type="entry name" value="BAH_dom"/>
</dbReference>
<evidence type="ECO:0000256" key="11">
    <source>
        <dbReference type="ARBA" id="ARBA00023242"/>
    </source>
</evidence>
<feature type="compositionally biased region" description="Basic and acidic residues" evidence="14">
    <location>
        <begin position="354"/>
        <end position="367"/>
    </location>
</feature>
<dbReference type="Pfam" id="PF09079">
    <property type="entry name" value="WHD_Cdc6"/>
    <property type="match status" value="1"/>
</dbReference>
<dbReference type="OMA" id="VMINRVA"/>
<dbReference type="GeneTree" id="ENSGT00530000063498"/>
<evidence type="ECO:0000256" key="4">
    <source>
        <dbReference type="ARBA" id="ARBA00022553"/>
    </source>
</evidence>
<dbReference type="Proteomes" id="UP000028760">
    <property type="component" value="Unassembled WGS sequence"/>
</dbReference>
<evidence type="ECO:0000259" key="15">
    <source>
        <dbReference type="PROSITE" id="PS51038"/>
    </source>
</evidence>
<dbReference type="InterPro" id="IPR027417">
    <property type="entry name" value="P-loop_NTPase"/>
</dbReference>
<keyword evidence="5 13" id="KW-0235">DNA replication</keyword>
<keyword evidence="4" id="KW-0597">Phosphoprotein</keyword>
<dbReference type="Pfam" id="PF00004">
    <property type="entry name" value="AAA"/>
    <property type="match status" value="1"/>
</dbReference>
<sequence>RMKYFTRLRVKRIYEWRGAPIGFNRKLKTSEYGSLSIRVEGLPQTTVISAGQHILIEGDDDNNPYVARVLRLFADESGVQKKAVVQWFVRVSEVPPSKLQLLGRVPHPQEVFLYEGRSCEDEVNAESVLRPVQVRHLDVAAPFPVSEDGDTFYVKLSWDSRTFRPVDPSLVMRGATATPASSRKPGAEAESLHSLTKLSASKCLSAKRRSATQRTPGVRKKLQLSSPDEPAALRDDVLQQLLEAELEAGARSAMAASLSRRTNRKPGRRDDVPLTPRSARRRESQSEMDSPPAGDDPSSYKNKFRILAEKREIFPEINVSQLWTGDVSSLSEPVQNQLVPLSPQLVAPGRNHATCRETRTSSRRKEIQTGTEPVLEVLDEEEEENGALRVSRRKSALKVSSRIRKQLNLLDGRLSSDEDEEEEEFVPSRKELQSSDEEEDDDEGDEDEELAAKKSRRSSSSHTKQKTRTPRKTPRKAGPITPRRHRHATPSIPNRAQPARRPGNILEEARARLHVSAVPESLPCREQEFQDIYSFVESKVLDGTGGCMYVSGVPGTGKTATVQEVMRCLQHAAEQDEIPPFVFIQINGMKMTDPHQAYAQILQKLTGQKATADHAAALLEKRFSNPASRKETTVLLVDELDLLWTRKQNVMYNLFDWPTRRHARLVVLAIANTMDLPERILINRVASRLGLTRMSFQPYSFKQLQQIVTSRLNKLKAFEDDALQLVSRKVAALSGDARRCLDICRRATEICERSAAGLVGMSHVMQALDEMFSSPYVAAIRSASTQEQLFLRAVIAEFRRLGLEEATFQQVLVQHQALCRVEGLQPVGVSEGLAVCRRLGACRLLLLEPSRLGVLQRLWLNVSQDDVLFALKAD</sequence>
<dbReference type="SMART" id="SM00439">
    <property type="entry name" value="BAH"/>
    <property type="match status" value="1"/>
</dbReference>
<keyword evidence="8 13" id="KW-0067">ATP-binding</keyword>
<evidence type="ECO:0000313" key="17">
    <source>
        <dbReference type="Proteomes" id="UP000028760"/>
    </source>
</evidence>
<feature type="compositionally biased region" description="Basic residues" evidence="14">
    <location>
        <begin position="453"/>
        <end position="475"/>
    </location>
</feature>
<evidence type="ECO:0000256" key="9">
    <source>
        <dbReference type="ARBA" id="ARBA00022842"/>
    </source>
</evidence>
<dbReference type="InterPro" id="IPR043151">
    <property type="entry name" value="BAH_sf"/>
</dbReference>
<dbReference type="InterPro" id="IPR015163">
    <property type="entry name" value="Cdc6_C"/>
</dbReference>
<dbReference type="SUPFAM" id="SSF52540">
    <property type="entry name" value="P-loop containing nucleoside triphosphate hydrolases"/>
    <property type="match status" value="1"/>
</dbReference>
<dbReference type="CDD" id="cd08768">
    <property type="entry name" value="Cdc6_C"/>
    <property type="match status" value="1"/>
</dbReference>
<dbReference type="Pfam" id="PF17872">
    <property type="entry name" value="AAA_lid_10"/>
    <property type="match status" value="1"/>
</dbReference>
<keyword evidence="17" id="KW-1185">Reference proteome</keyword>
<protein>
    <recommendedName>
        <fullName evidence="3 13">Origin recognition complex subunit 1</fullName>
    </recommendedName>
</protein>
<keyword evidence="9" id="KW-0460">Magnesium</keyword>